<evidence type="ECO:0000256" key="1">
    <source>
        <dbReference type="SAM" id="MobiDB-lite"/>
    </source>
</evidence>
<gene>
    <name evidence="2" type="ORF">PCANC_21511</name>
</gene>
<sequence length="318" mass="34490">MRVGSRMLQFCTLASSGAFQAVLGMGDGFRTAQDLEGSSGIGGRHLPMRRIQDGASGSSTVSPDINLELKKGKSGGMREQQCIRPPNDSKGVAGKMLTLATGGSGSLRPVKLEKMDEGSESSSGIGSGHMPMRRIQDRASGSSRPGSQDIGLDWQKAKLGGKRKQQWIDSFNDSEVMADPMTALPTGGSKSLRRVKLEKIGQGSTPLDRIRISHIKADEKLNGWIKEISAFSSELERKLDSMEINNMLAPNLALYPLLEEKFKSVRSGVTKLFQEKSSQLALATPLVNETAFKSKLKELEKNFLQSVAEIQQYSSALD</sequence>
<proteinExistence type="predicted"/>
<dbReference type="AlphaFoldDB" id="A0A2N5S6X3"/>
<accession>A0A2N5S6X3</accession>
<name>A0A2N5S6X3_9BASI</name>
<keyword evidence="3" id="KW-1185">Reference proteome</keyword>
<dbReference type="EMBL" id="PGCJ01001130">
    <property type="protein sequence ID" value="PLW08990.1"/>
    <property type="molecule type" value="Genomic_DNA"/>
</dbReference>
<comment type="caution">
    <text evidence="2">The sequence shown here is derived from an EMBL/GenBank/DDBJ whole genome shotgun (WGS) entry which is preliminary data.</text>
</comment>
<organism evidence="2 3">
    <name type="scientific">Puccinia coronata f. sp. avenae</name>
    <dbReference type="NCBI Taxonomy" id="200324"/>
    <lineage>
        <taxon>Eukaryota</taxon>
        <taxon>Fungi</taxon>
        <taxon>Dikarya</taxon>
        <taxon>Basidiomycota</taxon>
        <taxon>Pucciniomycotina</taxon>
        <taxon>Pucciniomycetes</taxon>
        <taxon>Pucciniales</taxon>
        <taxon>Pucciniaceae</taxon>
        <taxon>Puccinia</taxon>
    </lineage>
</organism>
<evidence type="ECO:0000313" key="2">
    <source>
        <dbReference type="EMBL" id="PLW08990.1"/>
    </source>
</evidence>
<reference evidence="2 3" key="1">
    <citation type="submission" date="2017-11" db="EMBL/GenBank/DDBJ databases">
        <title>De novo assembly and phasing of dikaryotic genomes from two isolates of Puccinia coronata f. sp. avenae, the causal agent of oat crown rust.</title>
        <authorList>
            <person name="Miller M.E."/>
            <person name="Zhang Y."/>
            <person name="Omidvar V."/>
            <person name="Sperschneider J."/>
            <person name="Schwessinger B."/>
            <person name="Raley C."/>
            <person name="Palmer J.M."/>
            <person name="Garnica D."/>
            <person name="Upadhyaya N."/>
            <person name="Rathjen J."/>
            <person name="Taylor J.M."/>
            <person name="Park R.F."/>
            <person name="Dodds P.N."/>
            <person name="Hirsch C.D."/>
            <person name="Kianian S.F."/>
            <person name="Figueroa M."/>
        </authorList>
    </citation>
    <scope>NUCLEOTIDE SEQUENCE [LARGE SCALE GENOMIC DNA]</scope>
    <source>
        <strain evidence="2">12NC29</strain>
    </source>
</reference>
<evidence type="ECO:0000313" key="3">
    <source>
        <dbReference type="Proteomes" id="UP000235388"/>
    </source>
</evidence>
<feature type="region of interest" description="Disordered" evidence="1">
    <location>
        <begin position="73"/>
        <end position="93"/>
    </location>
</feature>
<dbReference type="Proteomes" id="UP000235388">
    <property type="component" value="Unassembled WGS sequence"/>
</dbReference>
<protein>
    <submittedName>
        <fullName evidence="2">Uncharacterized protein</fullName>
    </submittedName>
</protein>